<reference evidence="1" key="1">
    <citation type="submission" date="2023-08" db="EMBL/GenBank/DDBJ databases">
        <title>A de novo genome assembly of Solanum verrucosum Schlechtendal, a Mexican diploid species geographically isolated from the other diploid A-genome species in potato relatives.</title>
        <authorList>
            <person name="Hosaka K."/>
        </authorList>
    </citation>
    <scope>NUCLEOTIDE SEQUENCE</scope>
    <source>
        <tissue evidence="1">Young leaves</tissue>
    </source>
</reference>
<evidence type="ECO:0008006" key="3">
    <source>
        <dbReference type="Google" id="ProtNLM"/>
    </source>
</evidence>
<dbReference type="Gene3D" id="1.10.340.70">
    <property type="match status" value="1"/>
</dbReference>
<sequence length="79" mass="9582">MMYRDLQEDFRWNTMKKDIAEFVAKCLNHQQVKFVHQKPGGFALNISIPTWKWEDLNMNFIRGLPRTLRLIDLIWFIVD</sequence>
<protein>
    <recommendedName>
        <fullName evidence="3">Integrase zinc-binding domain-containing protein</fullName>
    </recommendedName>
</protein>
<organism evidence="1 2">
    <name type="scientific">Solanum verrucosum</name>
    <dbReference type="NCBI Taxonomy" id="315347"/>
    <lineage>
        <taxon>Eukaryota</taxon>
        <taxon>Viridiplantae</taxon>
        <taxon>Streptophyta</taxon>
        <taxon>Embryophyta</taxon>
        <taxon>Tracheophyta</taxon>
        <taxon>Spermatophyta</taxon>
        <taxon>Magnoliopsida</taxon>
        <taxon>eudicotyledons</taxon>
        <taxon>Gunneridae</taxon>
        <taxon>Pentapetalae</taxon>
        <taxon>asterids</taxon>
        <taxon>lamiids</taxon>
        <taxon>Solanales</taxon>
        <taxon>Solanaceae</taxon>
        <taxon>Solanoideae</taxon>
        <taxon>Solaneae</taxon>
        <taxon>Solanum</taxon>
    </lineage>
</organism>
<gene>
    <name evidence="1" type="ORF">MTR67_002125</name>
</gene>
<evidence type="ECO:0000313" key="1">
    <source>
        <dbReference type="EMBL" id="WMV08740.1"/>
    </source>
</evidence>
<dbReference type="AlphaFoldDB" id="A0AAF0TD11"/>
<dbReference type="PANTHER" id="PTHR45835">
    <property type="entry name" value="YALI0A06105P"/>
    <property type="match status" value="1"/>
</dbReference>
<accession>A0AAF0TD11</accession>
<evidence type="ECO:0000313" key="2">
    <source>
        <dbReference type="Proteomes" id="UP001234989"/>
    </source>
</evidence>
<proteinExistence type="predicted"/>
<dbReference type="PANTHER" id="PTHR45835:SF91">
    <property type="entry name" value="RETROTRANSPOSON, TY3-GYPSY SUBCLASS-LIKE PROTEIN"/>
    <property type="match status" value="1"/>
</dbReference>
<dbReference type="Proteomes" id="UP001234989">
    <property type="component" value="Chromosome 1"/>
</dbReference>
<keyword evidence="2" id="KW-1185">Reference proteome</keyword>
<name>A0AAF0TD11_SOLVR</name>
<dbReference type="EMBL" id="CP133612">
    <property type="protein sequence ID" value="WMV08740.1"/>
    <property type="molecule type" value="Genomic_DNA"/>
</dbReference>